<evidence type="ECO:0008006" key="4">
    <source>
        <dbReference type="Google" id="ProtNLM"/>
    </source>
</evidence>
<evidence type="ECO:0000313" key="2">
    <source>
        <dbReference type="EMBL" id="SDV99911.1"/>
    </source>
</evidence>
<protein>
    <recommendedName>
        <fullName evidence="4">DUF3188 domain-containing protein</fullName>
    </recommendedName>
</protein>
<dbReference type="AlphaFoldDB" id="A0AAX2DKP9"/>
<dbReference type="Pfam" id="PF11384">
    <property type="entry name" value="DUF3188"/>
    <property type="match status" value="1"/>
</dbReference>
<keyword evidence="1" id="KW-0472">Membrane</keyword>
<evidence type="ECO:0000313" key="3">
    <source>
        <dbReference type="Proteomes" id="UP000183610"/>
    </source>
</evidence>
<feature type="transmembrane region" description="Helical" evidence="1">
    <location>
        <begin position="5"/>
        <end position="25"/>
    </location>
</feature>
<proteinExistence type="predicted"/>
<reference evidence="2 3" key="1">
    <citation type="submission" date="2016-10" db="EMBL/GenBank/DDBJ databases">
        <authorList>
            <person name="Varghese N."/>
            <person name="Submissions S."/>
        </authorList>
    </citation>
    <scope>NUCLEOTIDE SEQUENCE [LARGE SCALE GENOMIC DNA]</scope>
    <source>
        <strain evidence="2 3">ATCC 49954</strain>
    </source>
</reference>
<sequence length="69" mass="7665">MKMKIVNALFIISIGLIIIMFSPSYGKDGMASVPILVTGLVVVLIGCLFIVLKLRKDKKEKNKKESIEK</sequence>
<dbReference type="EMBL" id="FNMX01000001">
    <property type="protein sequence ID" value="SDV99911.1"/>
    <property type="molecule type" value="Genomic_DNA"/>
</dbReference>
<dbReference type="InterPro" id="IPR021524">
    <property type="entry name" value="DUF3188"/>
</dbReference>
<organism evidence="2 3">
    <name type="scientific">Listeria ivanovii</name>
    <dbReference type="NCBI Taxonomy" id="1638"/>
    <lineage>
        <taxon>Bacteria</taxon>
        <taxon>Bacillati</taxon>
        <taxon>Bacillota</taxon>
        <taxon>Bacilli</taxon>
        <taxon>Bacillales</taxon>
        <taxon>Listeriaceae</taxon>
        <taxon>Listeria</taxon>
    </lineage>
</organism>
<evidence type="ECO:0000256" key="1">
    <source>
        <dbReference type="SAM" id="Phobius"/>
    </source>
</evidence>
<feature type="transmembrane region" description="Helical" evidence="1">
    <location>
        <begin position="31"/>
        <end position="54"/>
    </location>
</feature>
<keyword evidence="1" id="KW-1133">Transmembrane helix</keyword>
<comment type="caution">
    <text evidence="2">The sequence shown here is derived from an EMBL/GenBank/DDBJ whole genome shotgun (WGS) entry which is preliminary data.</text>
</comment>
<gene>
    <name evidence="2" type="ORF">SAMN05421782_10167</name>
</gene>
<keyword evidence="1" id="KW-0812">Transmembrane</keyword>
<name>A0AAX2DKP9_LISIV</name>
<accession>A0AAX2DKP9</accession>
<dbReference type="Proteomes" id="UP000183610">
    <property type="component" value="Unassembled WGS sequence"/>
</dbReference>